<organism evidence="2 3">
    <name type="scientific">Peptoniphilus koenoeneniae</name>
    <dbReference type="NCBI Taxonomy" id="507751"/>
    <lineage>
        <taxon>Bacteria</taxon>
        <taxon>Bacillati</taxon>
        <taxon>Bacillota</taxon>
        <taxon>Tissierellia</taxon>
        <taxon>Tissierellales</taxon>
        <taxon>Peptoniphilaceae</taxon>
        <taxon>Peptoniphilus</taxon>
    </lineage>
</organism>
<dbReference type="EMBL" id="JAUSTN010000001">
    <property type="protein sequence ID" value="MDQ0274141.1"/>
    <property type="molecule type" value="Genomic_DNA"/>
</dbReference>
<dbReference type="InterPro" id="IPR018392">
    <property type="entry name" value="LysM"/>
</dbReference>
<dbReference type="Pfam" id="PF01476">
    <property type="entry name" value="LysM"/>
    <property type="match status" value="1"/>
</dbReference>
<dbReference type="RefSeq" id="WP_023056364.1">
    <property type="nucleotide sequence ID" value="NZ_JAUSTN010000001.1"/>
</dbReference>
<evidence type="ECO:0000313" key="3">
    <source>
        <dbReference type="Proteomes" id="UP001236559"/>
    </source>
</evidence>
<sequence length="103" mass="12325">MKTNKKIKLKKRIYIKKFRVIFFLFLAFFFTSGLKLYKTPIQDQTIKYEIYTVKENDTLWKIASIYIGDDCDKRNYIDKVEEINNLGNNIHPGQELKMPVIIK</sequence>
<dbReference type="SMART" id="SM00257">
    <property type="entry name" value="LysM"/>
    <property type="match status" value="1"/>
</dbReference>
<dbReference type="Proteomes" id="UP001236559">
    <property type="component" value="Unassembled WGS sequence"/>
</dbReference>
<dbReference type="SUPFAM" id="SSF54106">
    <property type="entry name" value="LysM domain"/>
    <property type="match status" value="1"/>
</dbReference>
<proteinExistence type="predicted"/>
<gene>
    <name evidence="2" type="ORF">J2S72_000137</name>
</gene>
<accession>A0ABU0AS99</accession>
<feature type="domain" description="LysM" evidence="1">
    <location>
        <begin position="49"/>
        <end position="98"/>
    </location>
</feature>
<name>A0ABU0AS99_9FIRM</name>
<evidence type="ECO:0000259" key="1">
    <source>
        <dbReference type="PROSITE" id="PS51782"/>
    </source>
</evidence>
<reference evidence="2 3" key="1">
    <citation type="submission" date="2023-07" db="EMBL/GenBank/DDBJ databases">
        <title>Genomic Encyclopedia of Type Strains, Phase IV (KMG-IV): sequencing the most valuable type-strain genomes for metagenomic binning, comparative biology and taxonomic classification.</title>
        <authorList>
            <person name="Goeker M."/>
        </authorList>
    </citation>
    <scope>NUCLEOTIDE SEQUENCE [LARGE SCALE GENOMIC DNA]</scope>
    <source>
        <strain evidence="2 3">DSM 22616</strain>
    </source>
</reference>
<evidence type="ECO:0000313" key="2">
    <source>
        <dbReference type="EMBL" id="MDQ0274141.1"/>
    </source>
</evidence>
<dbReference type="PROSITE" id="PS51782">
    <property type="entry name" value="LYSM"/>
    <property type="match status" value="1"/>
</dbReference>
<dbReference type="InterPro" id="IPR036779">
    <property type="entry name" value="LysM_dom_sf"/>
</dbReference>
<dbReference type="Gene3D" id="3.10.350.10">
    <property type="entry name" value="LysM domain"/>
    <property type="match status" value="1"/>
</dbReference>
<keyword evidence="3" id="KW-1185">Reference proteome</keyword>
<dbReference type="CDD" id="cd00118">
    <property type="entry name" value="LysM"/>
    <property type="match status" value="1"/>
</dbReference>
<comment type="caution">
    <text evidence="2">The sequence shown here is derived from an EMBL/GenBank/DDBJ whole genome shotgun (WGS) entry which is preliminary data.</text>
</comment>
<protein>
    <recommendedName>
        <fullName evidence="1">LysM domain-containing protein</fullName>
    </recommendedName>
</protein>